<dbReference type="PANTHER" id="PTHR13355:SF22">
    <property type="entry name" value="SLL0786 PROTEIN"/>
    <property type="match status" value="1"/>
</dbReference>
<dbReference type="InterPro" id="IPR039143">
    <property type="entry name" value="GNPNAT1-like"/>
</dbReference>
<dbReference type="InParanoid" id="A0A3G9J794"/>
<protein>
    <submittedName>
        <fullName evidence="2">Acetyltransferase</fullName>
    </submittedName>
</protein>
<evidence type="ECO:0000313" key="3">
    <source>
        <dbReference type="Proteomes" id="UP000268059"/>
    </source>
</evidence>
<dbReference type="KEGG" id="ebm:SG0102_18640"/>
<evidence type="ECO:0000313" key="2">
    <source>
        <dbReference type="EMBL" id="BBH26930.1"/>
    </source>
</evidence>
<reference evidence="2 3" key="1">
    <citation type="submission" date="2018-11" db="EMBL/GenBank/DDBJ databases">
        <title>Novel Erysipelotrichaceae bacterium isolated from small intestine of a swine.</title>
        <authorList>
            <person name="Kim J.S."/>
            <person name="Choe H."/>
            <person name="Lee Y.R."/>
            <person name="Kim K.M."/>
            <person name="Park D.S."/>
        </authorList>
    </citation>
    <scope>NUCLEOTIDE SEQUENCE [LARGE SCALE GENOMIC DNA]</scope>
    <source>
        <strain evidence="2 3">SG0102</strain>
    </source>
</reference>
<dbReference type="AlphaFoldDB" id="A0A3G9J794"/>
<dbReference type="RefSeq" id="WP_125119718.1">
    <property type="nucleotide sequence ID" value="NZ_AP019309.1"/>
</dbReference>
<dbReference type="SUPFAM" id="SSF55729">
    <property type="entry name" value="Acyl-CoA N-acyltransferases (Nat)"/>
    <property type="match status" value="1"/>
</dbReference>
<dbReference type="GO" id="GO:0008080">
    <property type="term" value="F:N-acetyltransferase activity"/>
    <property type="evidence" value="ECO:0007669"/>
    <property type="project" value="TreeGrafter"/>
</dbReference>
<dbReference type="EMBL" id="AP019309">
    <property type="protein sequence ID" value="BBH26930.1"/>
    <property type="molecule type" value="Genomic_DNA"/>
</dbReference>
<dbReference type="CDD" id="cd04301">
    <property type="entry name" value="NAT_SF"/>
    <property type="match status" value="1"/>
</dbReference>
<keyword evidence="2" id="KW-0808">Transferase</keyword>
<feature type="domain" description="N-acetyltransferase" evidence="1">
    <location>
        <begin position="1"/>
        <end position="143"/>
    </location>
</feature>
<name>A0A3G9J794_9FIRM</name>
<dbReference type="InterPro" id="IPR000182">
    <property type="entry name" value="GNAT_dom"/>
</dbReference>
<gene>
    <name evidence="2" type="ORF">SG0102_18640</name>
</gene>
<keyword evidence="3" id="KW-1185">Reference proteome</keyword>
<evidence type="ECO:0000259" key="1">
    <source>
        <dbReference type="PROSITE" id="PS51186"/>
    </source>
</evidence>
<dbReference type="Proteomes" id="UP000268059">
    <property type="component" value="Chromosome"/>
</dbReference>
<accession>A0A3G9J794</accession>
<dbReference type="InterPro" id="IPR016181">
    <property type="entry name" value="Acyl_CoA_acyltransferase"/>
</dbReference>
<dbReference type="Pfam" id="PF00583">
    <property type="entry name" value="Acetyltransf_1"/>
    <property type="match status" value="1"/>
</dbReference>
<dbReference type="OrthoDB" id="9796171at2"/>
<organism evidence="2 3">
    <name type="scientific">Intestinibaculum porci</name>
    <dbReference type="NCBI Taxonomy" id="2487118"/>
    <lineage>
        <taxon>Bacteria</taxon>
        <taxon>Bacillati</taxon>
        <taxon>Bacillota</taxon>
        <taxon>Erysipelotrichia</taxon>
        <taxon>Erysipelotrichales</taxon>
        <taxon>Erysipelotrichaceae</taxon>
        <taxon>Intestinibaculum</taxon>
    </lineage>
</organism>
<dbReference type="PROSITE" id="PS51186">
    <property type="entry name" value="GNAT"/>
    <property type="match status" value="1"/>
</dbReference>
<sequence>MSVRRVFQDPAGFAGVGDVRIETMVRHYDITLDQEFDDQDGLETRYILLLDDTLPVATCRLHLENEAKIERVSVLPAYQHQGLGSKLLQEAEAWLKELGYYHIVITSRDEAVGFYEKNGYKRMDKAPLDAGLFVCIYVEKELGE</sequence>
<dbReference type="Gene3D" id="3.40.630.30">
    <property type="match status" value="1"/>
</dbReference>
<proteinExistence type="predicted"/>
<dbReference type="PANTHER" id="PTHR13355">
    <property type="entry name" value="GLUCOSAMINE 6-PHOSPHATE N-ACETYLTRANSFERASE"/>
    <property type="match status" value="1"/>
</dbReference>